<evidence type="ECO:0000256" key="5">
    <source>
        <dbReference type="ARBA" id="ARBA00022763"/>
    </source>
</evidence>
<dbReference type="GO" id="GO:0005524">
    <property type="term" value="F:ATP binding"/>
    <property type="evidence" value="ECO:0007669"/>
    <property type="project" value="UniProtKB-KW"/>
</dbReference>
<dbReference type="PANTHER" id="PTHR11059">
    <property type="entry name" value="DNA REPAIR PROTEIN RECN"/>
    <property type="match status" value="1"/>
</dbReference>
<keyword evidence="7 9" id="KW-0234">DNA repair</keyword>
<evidence type="ECO:0000259" key="11">
    <source>
        <dbReference type="Pfam" id="PF02463"/>
    </source>
</evidence>
<dbReference type="InterPro" id="IPR003395">
    <property type="entry name" value="RecF/RecN/SMC_N"/>
</dbReference>
<protein>
    <recommendedName>
        <fullName evidence="3 9">DNA repair protein RecN</fullName>
    </recommendedName>
    <alternativeName>
        <fullName evidence="8 9">Recombination protein N</fullName>
    </alternativeName>
</protein>
<dbReference type="GO" id="GO:0043590">
    <property type="term" value="C:bacterial nucleoid"/>
    <property type="evidence" value="ECO:0007669"/>
    <property type="project" value="TreeGrafter"/>
</dbReference>
<keyword evidence="13" id="KW-1185">Reference proteome</keyword>
<dbReference type="CDD" id="cd03241">
    <property type="entry name" value="ABC_RecN"/>
    <property type="match status" value="1"/>
</dbReference>
<dbReference type="PIRSF" id="PIRSF003128">
    <property type="entry name" value="RecN"/>
    <property type="match status" value="1"/>
</dbReference>
<evidence type="ECO:0000256" key="1">
    <source>
        <dbReference type="ARBA" id="ARBA00003618"/>
    </source>
</evidence>
<organism evidence="12 13">
    <name type="scientific">Ferruginivarius sediminum</name>
    <dbReference type="NCBI Taxonomy" id="2661937"/>
    <lineage>
        <taxon>Bacteria</taxon>
        <taxon>Pseudomonadati</taxon>
        <taxon>Pseudomonadota</taxon>
        <taxon>Alphaproteobacteria</taxon>
        <taxon>Rhodospirillales</taxon>
        <taxon>Rhodospirillaceae</taxon>
        <taxon>Ferruginivarius</taxon>
    </lineage>
</organism>
<dbReference type="SUPFAM" id="SSF52540">
    <property type="entry name" value="P-loop containing nucleoside triphosphate hydrolases"/>
    <property type="match status" value="1"/>
</dbReference>
<reference evidence="12 13" key="1">
    <citation type="submission" date="2018-07" db="EMBL/GenBank/DDBJ databases">
        <title>Venubactetium sediminum gen. nov., sp. nov., isolated from a marine solar saltern.</title>
        <authorList>
            <person name="Wang S."/>
        </authorList>
    </citation>
    <scope>NUCLEOTIDE SEQUENCE [LARGE SCALE GENOMIC DNA]</scope>
    <source>
        <strain evidence="12 13">WD2A32</strain>
    </source>
</reference>
<dbReference type="EMBL" id="QPMH01000013">
    <property type="protein sequence ID" value="RDD61305.1"/>
    <property type="molecule type" value="Genomic_DNA"/>
</dbReference>
<dbReference type="GO" id="GO:0009432">
    <property type="term" value="P:SOS response"/>
    <property type="evidence" value="ECO:0007669"/>
    <property type="project" value="TreeGrafter"/>
</dbReference>
<dbReference type="Proteomes" id="UP000253941">
    <property type="component" value="Unassembled WGS sequence"/>
</dbReference>
<name>A0A369TA99_9PROT</name>
<gene>
    <name evidence="12" type="primary">recN</name>
    <name evidence="12" type="ORF">DRB17_13620</name>
</gene>
<dbReference type="NCBIfam" id="TIGR00634">
    <property type="entry name" value="recN"/>
    <property type="match status" value="1"/>
</dbReference>
<dbReference type="InterPro" id="IPR027417">
    <property type="entry name" value="P-loop_NTPase"/>
</dbReference>
<dbReference type="AlphaFoldDB" id="A0A369TA99"/>
<evidence type="ECO:0000256" key="6">
    <source>
        <dbReference type="ARBA" id="ARBA00022840"/>
    </source>
</evidence>
<evidence type="ECO:0000256" key="3">
    <source>
        <dbReference type="ARBA" id="ARBA00021315"/>
    </source>
</evidence>
<evidence type="ECO:0000256" key="9">
    <source>
        <dbReference type="PIRNR" id="PIRNR003128"/>
    </source>
</evidence>
<dbReference type="FunFam" id="3.40.50.300:FF:000356">
    <property type="entry name" value="DNA repair protein RecN"/>
    <property type="match status" value="1"/>
</dbReference>
<comment type="similarity">
    <text evidence="2 9">Belongs to the RecN family.</text>
</comment>
<proteinExistence type="inferred from homology"/>
<keyword evidence="6" id="KW-0067">ATP-binding</keyword>
<comment type="function">
    <text evidence="1 9">May be involved in recombinational repair of damaged DNA.</text>
</comment>
<evidence type="ECO:0000256" key="4">
    <source>
        <dbReference type="ARBA" id="ARBA00022741"/>
    </source>
</evidence>
<feature type="domain" description="RecF/RecN/SMC N-terminal" evidence="11">
    <location>
        <begin position="14"/>
        <end position="515"/>
    </location>
</feature>
<dbReference type="Pfam" id="PF02463">
    <property type="entry name" value="SMC_N"/>
    <property type="match status" value="1"/>
</dbReference>
<dbReference type="InterPro" id="IPR004604">
    <property type="entry name" value="DNA_recomb/repair_RecN"/>
</dbReference>
<feature type="coiled-coil region" evidence="10">
    <location>
        <begin position="167"/>
        <end position="194"/>
    </location>
</feature>
<keyword evidence="10" id="KW-0175">Coiled coil</keyword>
<comment type="caution">
    <text evidence="12">The sequence shown here is derived from an EMBL/GenBank/DDBJ whole genome shotgun (WGS) entry which is preliminary data.</text>
</comment>
<evidence type="ECO:0000256" key="7">
    <source>
        <dbReference type="ARBA" id="ARBA00023204"/>
    </source>
</evidence>
<sequence length="558" mass="60033">MLLSLAIRDVVLIERLQIDFTAGLCALTGETGAGKSILLDALGLALGNRADSGLLRKGAKQASVTASFDLPGGHPAWDILQEHDIEPEDDQLVLRRVLGQDGRGRAYVNDQPVSVTLLRRLSDALVEVQGQFEQRGLLDSGTHRALLDAYGGLGEQVRAVGERYRAWKDAIDARREAEEQLEQARQDESFLRHAVEELDTLDPKTGEEAQLAEQRSLLMNAEKVVAAVNAAEAELTGGENGRGAEDALAAARRALDRAGEQFGEHLSPVMDALDRAMADCEDALGRLHSLTSEIELDAGQQEQIEERFFALKDMARKHGVEPDELLALREELAGRLATIDSGSERLTELAQAAQAARDAYVAAAEELSRARAEAAERLDAAVNAELPPLRLDKARFETRLERLDEADWGANGLERAVFEVATNPGSSPGPLAKIASGGELSRFLLALKVVLAQVGPRRALVFDEVDSGIGGATAHAVGERLAKLADGRQILVVTHSPQVAARANHHWRVAKTEQGEAVVTDVSALSHEQRQEEIARMLAGAEVTEEARAAAAKLMGAA</sequence>
<evidence type="ECO:0000313" key="13">
    <source>
        <dbReference type="Proteomes" id="UP000253941"/>
    </source>
</evidence>
<evidence type="ECO:0000256" key="8">
    <source>
        <dbReference type="ARBA" id="ARBA00033408"/>
    </source>
</evidence>
<accession>A0A369TA99</accession>
<keyword evidence="4" id="KW-0547">Nucleotide-binding</keyword>
<dbReference type="GO" id="GO:0006281">
    <property type="term" value="P:DNA repair"/>
    <property type="evidence" value="ECO:0007669"/>
    <property type="project" value="UniProtKB-KW"/>
</dbReference>
<evidence type="ECO:0000256" key="2">
    <source>
        <dbReference type="ARBA" id="ARBA00009441"/>
    </source>
</evidence>
<keyword evidence="5 9" id="KW-0227">DNA damage</keyword>
<dbReference type="GO" id="GO:0006310">
    <property type="term" value="P:DNA recombination"/>
    <property type="evidence" value="ECO:0007669"/>
    <property type="project" value="InterPro"/>
</dbReference>
<dbReference type="FunFam" id="3.40.50.300:FF:000319">
    <property type="entry name" value="DNA repair protein RecN"/>
    <property type="match status" value="1"/>
</dbReference>
<evidence type="ECO:0000313" key="12">
    <source>
        <dbReference type="EMBL" id="RDD61305.1"/>
    </source>
</evidence>
<feature type="coiled-coil region" evidence="10">
    <location>
        <begin position="353"/>
        <end position="384"/>
    </location>
</feature>
<dbReference type="PANTHER" id="PTHR11059:SF0">
    <property type="entry name" value="DNA REPAIR PROTEIN RECN"/>
    <property type="match status" value="1"/>
</dbReference>
<dbReference type="Gene3D" id="3.40.50.300">
    <property type="entry name" value="P-loop containing nucleotide triphosphate hydrolases"/>
    <property type="match status" value="2"/>
</dbReference>
<dbReference type="RefSeq" id="WP_114582767.1">
    <property type="nucleotide sequence ID" value="NZ_QPMH01000013.1"/>
</dbReference>
<evidence type="ECO:0000256" key="10">
    <source>
        <dbReference type="SAM" id="Coils"/>
    </source>
</evidence>